<accession>A0ABU8S0J7</accession>
<evidence type="ECO:0000313" key="3">
    <source>
        <dbReference type="Proteomes" id="UP001361239"/>
    </source>
</evidence>
<reference evidence="2 3" key="1">
    <citation type="submission" date="2024-03" db="EMBL/GenBank/DDBJ databases">
        <authorList>
            <person name="Jo J.-H."/>
        </authorList>
    </citation>
    <scope>NUCLEOTIDE SEQUENCE [LARGE SCALE GENOMIC DNA]</scope>
    <source>
        <strain evidence="2 3">PS1R-30</strain>
    </source>
</reference>
<dbReference type="SUPFAM" id="SSF47413">
    <property type="entry name" value="lambda repressor-like DNA-binding domains"/>
    <property type="match status" value="1"/>
</dbReference>
<dbReference type="Proteomes" id="UP001361239">
    <property type="component" value="Unassembled WGS sequence"/>
</dbReference>
<dbReference type="RefSeq" id="WP_339588752.1">
    <property type="nucleotide sequence ID" value="NZ_JBBHJZ010000004.1"/>
</dbReference>
<evidence type="ECO:0000313" key="2">
    <source>
        <dbReference type="EMBL" id="MEJ5978815.1"/>
    </source>
</evidence>
<organism evidence="2 3">
    <name type="scientific">Novosphingobium anseongense</name>
    <dbReference type="NCBI Taxonomy" id="3133436"/>
    <lineage>
        <taxon>Bacteria</taxon>
        <taxon>Pseudomonadati</taxon>
        <taxon>Pseudomonadota</taxon>
        <taxon>Alphaproteobacteria</taxon>
        <taxon>Sphingomonadales</taxon>
        <taxon>Sphingomonadaceae</taxon>
        <taxon>Novosphingobium</taxon>
    </lineage>
</organism>
<name>A0ABU8S0J7_9SPHN</name>
<dbReference type="EMBL" id="JBBHJZ010000004">
    <property type="protein sequence ID" value="MEJ5978815.1"/>
    <property type="molecule type" value="Genomic_DNA"/>
</dbReference>
<dbReference type="InterPro" id="IPR010982">
    <property type="entry name" value="Lambda_DNA-bd_dom_sf"/>
</dbReference>
<dbReference type="SMART" id="SM00530">
    <property type="entry name" value="HTH_XRE"/>
    <property type="match status" value="1"/>
</dbReference>
<gene>
    <name evidence="2" type="ORF">WG901_19335</name>
</gene>
<sequence>MVKVHKSGLGISPDVLRAAELAAQYAEIEKHQKLFDETEEARRMAELASIMALSQEGSPLERSLGLSADKLADILGHDTFGRYAHIGTTPAMEEDLRIMRELRQLQGLDIYRSPASDVLAAMEAPVAPAREHGESVTKPVASRPAPNPAATPISSIAEIGHRVRDARKAMGMTQQRFADLAGVGRRFLGELERGKSSLDIGLVLTVCEAAGIKIGFLP</sequence>
<proteinExistence type="predicted"/>
<dbReference type="Pfam" id="PF01381">
    <property type="entry name" value="HTH_3"/>
    <property type="match status" value="1"/>
</dbReference>
<dbReference type="PROSITE" id="PS50943">
    <property type="entry name" value="HTH_CROC1"/>
    <property type="match status" value="1"/>
</dbReference>
<feature type="domain" description="HTH cro/C1-type" evidence="1">
    <location>
        <begin position="163"/>
        <end position="217"/>
    </location>
</feature>
<dbReference type="CDD" id="cd00093">
    <property type="entry name" value="HTH_XRE"/>
    <property type="match status" value="1"/>
</dbReference>
<protein>
    <submittedName>
        <fullName evidence="2">Helix-turn-helix transcriptional regulator</fullName>
    </submittedName>
</protein>
<comment type="caution">
    <text evidence="2">The sequence shown here is derived from an EMBL/GenBank/DDBJ whole genome shotgun (WGS) entry which is preliminary data.</text>
</comment>
<dbReference type="Gene3D" id="1.10.260.40">
    <property type="entry name" value="lambda repressor-like DNA-binding domains"/>
    <property type="match status" value="1"/>
</dbReference>
<keyword evidence="3" id="KW-1185">Reference proteome</keyword>
<dbReference type="InterPro" id="IPR001387">
    <property type="entry name" value="Cro/C1-type_HTH"/>
</dbReference>
<evidence type="ECO:0000259" key="1">
    <source>
        <dbReference type="PROSITE" id="PS50943"/>
    </source>
</evidence>